<reference evidence="1 2" key="1">
    <citation type="submission" date="2018-11" db="EMBL/GenBank/DDBJ databases">
        <title>Photobacterium sp. BEI247 sp. nov., a marine bacterium isolated from Yongle Blue Hole in the South China Sea.</title>
        <authorList>
            <person name="Wang X."/>
        </authorList>
    </citation>
    <scope>NUCLEOTIDE SEQUENCE [LARGE SCALE GENOMIC DNA]</scope>
    <source>
        <strain evidence="2">BEI247</strain>
    </source>
</reference>
<keyword evidence="2" id="KW-1185">Reference proteome</keyword>
<dbReference type="AlphaFoldDB" id="A0A444JWV8"/>
<gene>
    <name evidence="1" type="ORF">EDI28_06030</name>
</gene>
<name>A0A444JWV8_9GAMM</name>
<organism evidence="1 2">
    <name type="scientific">Photobacterium chitinilyticum</name>
    <dbReference type="NCBI Taxonomy" id="2485123"/>
    <lineage>
        <taxon>Bacteria</taxon>
        <taxon>Pseudomonadati</taxon>
        <taxon>Pseudomonadota</taxon>
        <taxon>Gammaproteobacteria</taxon>
        <taxon>Vibrionales</taxon>
        <taxon>Vibrionaceae</taxon>
        <taxon>Photobacterium</taxon>
    </lineage>
</organism>
<proteinExistence type="predicted"/>
<dbReference type="EMBL" id="RJLM01000001">
    <property type="protein sequence ID" value="RWX57571.1"/>
    <property type="molecule type" value="Genomic_DNA"/>
</dbReference>
<evidence type="ECO:0008006" key="3">
    <source>
        <dbReference type="Google" id="ProtNLM"/>
    </source>
</evidence>
<sequence length="121" mass="13577">MINPVKMIGNIKSVADLGETSLKNVVFASLGVYSKGIEQVGMAQHLVTKRFNGLVEKGQEVETETMDRVKMTQAAILKRSESQFNYTLNKTCGLDRNRLSDFEEKVDRLQLAVEKLAKEVK</sequence>
<protein>
    <recommendedName>
        <fullName evidence="3">Phasin family protein</fullName>
    </recommendedName>
</protein>
<dbReference type="RefSeq" id="WP_128782878.1">
    <property type="nucleotide sequence ID" value="NZ_JAKJSG010000026.1"/>
</dbReference>
<accession>A0A444JWV8</accession>
<comment type="caution">
    <text evidence="1">The sequence shown here is derived from an EMBL/GenBank/DDBJ whole genome shotgun (WGS) entry which is preliminary data.</text>
</comment>
<dbReference type="OrthoDB" id="5815832at2"/>
<evidence type="ECO:0000313" key="2">
    <source>
        <dbReference type="Proteomes" id="UP000287563"/>
    </source>
</evidence>
<dbReference type="Proteomes" id="UP000287563">
    <property type="component" value="Unassembled WGS sequence"/>
</dbReference>
<dbReference type="NCBIfam" id="NF047773">
    <property type="entry name" value="phas_rel_Lepto"/>
    <property type="match status" value="1"/>
</dbReference>
<evidence type="ECO:0000313" key="1">
    <source>
        <dbReference type="EMBL" id="RWX57571.1"/>
    </source>
</evidence>